<dbReference type="InterPro" id="IPR036280">
    <property type="entry name" value="Multihaem_cyt_sf"/>
</dbReference>
<dbReference type="PANTHER" id="PTHR35038:SF5">
    <property type="entry name" value="CYTOCHROME C-TYPE PROTEIN NRFB"/>
    <property type="match status" value="1"/>
</dbReference>
<evidence type="ECO:0000313" key="3">
    <source>
        <dbReference type="EMBL" id="NOJ14764.1"/>
    </source>
</evidence>
<comment type="caution">
    <text evidence="3">The sequence shown here is derived from an EMBL/GenBank/DDBJ whole genome shotgun (WGS) entry which is preliminary data.</text>
</comment>
<evidence type="ECO:0000259" key="2">
    <source>
        <dbReference type="Pfam" id="PF22678"/>
    </source>
</evidence>
<dbReference type="AlphaFoldDB" id="A0A7Y4G2X9"/>
<gene>
    <name evidence="3" type="ORF">F0234_18540</name>
</gene>
<evidence type="ECO:0000256" key="1">
    <source>
        <dbReference type="ARBA" id="ARBA00022729"/>
    </source>
</evidence>
<dbReference type="Gene3D" id="1.10.287.3080">
    <property type="match status" value="1"/>
</dbReference>
<dbReference type="SUPFAM" id="SSF48695">
    <property type="entry name" value="Multiheme cytochromes"/>
    <property type="match status" value="1"/>
</dbReference>
<dbReference type="InterPro" id="IPR051829">
    <property type="entry name" value="Multiheme_Cytochr_ET"/>
</dbReference>
<dbReference type="Pfam" id="PF22678">
    <property type="entry name" value="Cytochrom_c_NrfB-like"/>
    <property type="match status" value="1"/>
</dbReference>
<dbReference type="Gene3D" id="3.90.10.10">
    <property type="entry name" value="Cytochrome C3"/>
    <property type="match status" value="1"/>
</dbReference>
<protein>
    <submittedName>
        <fullName evidence="3">Cytochrome C</fullName>
    </submittedName>
</protein>
<accession>A0A7Y4G2X9</accession>
<organism evidence="3 4">
    <name type="scientific">Vibrio splendidus</name>
    <dbReference type="NCBI Taxonomy" id="29497"/>
    <lineage>
        <taxon>Bacteria</taxon>
        <taxon>Pseudomonadati</taxon>
        <taxon>Pseudomonadota</taxon>
        <taxon>Gammaproteobacteria</taxon>
        <taxon>Vibrionales</taxon>
        <taxon>Vibrionaceae</taxon>
        <taxon>Vibrio</taxon>
    </lineage>
</organism>
<feature type="domain" description="Cytochrome c-type protein NrfB-like" evidence="2">
    <location>
        <begin position="95"/>
        <end position="185"/>
    </location>
</feature>
<dbReference type="PANTHER" id="PTHR35038">
    <property type="entry name" value="DISSIMILATORY SULFITE REDUCTASE SIRA"/>
    <property type="match status" value="1"/>
</dbReference>
<dbReference type="InterPro" id="IPR053875">
    <property type="entry name" value="Cytochrom_c_NrfB-like_dom"/>
</dbReference>
<reference evidence="3 4" key="1">
    <citation type="submission" date="2019-09" db="EMBL/GenBank/DDBJ databases">
        <title>Draft genome sequencing and comparative genomics of hatchery-associated Vibrios.</title>
        <authorList>
            <person name="Kehlet-Delgado H."/>
            <person name="Mueller R.S."/>
        </authorList>
    </citation>
    <scope>NUCLEOTIDE SEQUENCE [LARGE SCALE GENOMIC DNA]</scope>
    <source>
        <strain evidence="3 4">99-70-13A3</strain>
    </source>
</reference>
<keyword evidence="1" id="KW-0732">Signal</keyword>
<dbReference type="EMBL" id="VTXL01000018">
    <property type="protein sequence ID" value="NOJ14764.1"/>
    <property type="molecule type" value="Genomic_DNA"/>
</dbReference>
<name>A0A7Y4G2X9_VIBSP</name>
<dbReference type="GO" id="GO:0016491">
    <property type="term" value="F:oxidoreductase activity"/>
    <property type="evidence" value="ECO:0007669"/>
    <property type="project" value="TreeGrafter"/>
</dbReference>
<dbReference type="Proteomes" id="UP000519158">
    <property type="component" value="Unassembled WGS sequence"/>
</dbReference>
<evidence type="ECO:0000313" key="4">
    <source>
        <dbReference type="Proteomes" id="UP000519158"/>
    </source>
</evidence>
<sequence length="199" mass="22317">MVKTVTQYVSYLFVLTTLSIFFIPLSLCSEPTVQDSAVHNVEPFSSQVTNEAGMQTLIKENKRCIRCHQKKRLLKNIDAIASVGAHASTEYHNNCTACHGRKGSHPKDSDLVSVIPFDDHIDLPIFEQNQKCIACHSPESLRASEWTHDVHATKLTCSNCHNLHRDSDPIIGISKKFRIGLCATCHEAILREKALKSHR</sequence>
<proteinExistence type="predicted"/>